<dbReference type="GO" id="GO:0005524">
    <property type="term" value="F:ATP binding"/>
    <property type="evidence" value="ECO:0007669"/>
    <property type="project" value="UniProtKB-KW"/>
</dbReference>
<dbReference type="PROSITE" id="PS00211">
    <property type="entry name" value="ABC_TRANSPORTER_1"/>
    <property type="match status" value="1"/>
</dbReference>
<dbReference type="InterPro" id="IPR027417">
    <property type="entry name" value="P-loop_NTPase"/>
</dbReference>
<dbReference type="SUPFAM" id="SSF52540">
    <property type="entry name" value="P-loop containing nucleoside triphosphate hydrolases"/>
    <property type="match status" value="1"/>
</dbReference>
<sequence length="223" mass="24647">MNVSIELAQLQHAYPQCPPVLQDFNLTLSGGELIGVTGASGSGKSTLLNIAGGILKPDAGRVTLNGIDIFGMKERPFEKFKLANIGYIFQRFNLIPFLNVLDNIMLPVTLLKADRRQYKQEALRLLESLNMEHKAKSPVAELSGGEQQRVAIARAFIMSPGVLLADEPTGSLDYDNTIQFMELLLALVKQKKVSCILVTHDREVANYCDRVIHLGKDERRSPA</sequence>
<gene>
    <name evidence="5" type="ORF">B9T62_04915</name>
</gene>
<dbReference type="GO" id="GO:0016887">
    <property type="term" value="F:ATP hydrolysis activity"/>
    <property type="evidence" value="ECO:0007669"/>
    <property type="project" value="InterPro"/>
</dbReference>
<dbReference type="InterPro" id="IPR015854">
    <property type="entry name" value="ABC_transpr_LolD-like"/>
</dbReference>
<evidence type="ECO:0000313" key="6">
    <source>
        <dbReference type="Proteomes" id="UP000249890"/>
    </source>
</evidence>
<dbReference type="PANTHER" id="PTHR24220">
    <property type="entry name" value="IMPORT ATP-BINDING PROTEIN"/>
    <property type="match status" value="1"/>
</dbReference>
<dbReference type="KEGG" id="pdh:B9T62_04915"/>
<dbReference type="InterPro" id="IPR003593">
    <property type="entry name" value="AAA+_ATPase"/>
</dbReference>
<proteinExistence type="predicted"/>
<evidence type="ECO:0000313" key="5">
    <source>
        <dbReference type="EMBL" id="ASA20198.1"/>
    </source>
</evidence>
<accession>A0A2Z2KN81</accession>
<keyword evidence="2" id="KW-0547">Nucleotide-binding</keyword>
<keyword evidence="1" id="KW-0813">Transport</keyword>
<dbReference type="EMBL" id="CP021780">
    <property type="protein sequence ID" value="ASA20198.1"/>
    <property type="molecule type" value="Genomic_DNA"/>
</dbReference>
<dbReference type="CDD" id="cd03255">
    <property type="entry name" value="ABC_MJ0796_LolCDE_FtsE"/>
    <property type="match status" value="1"/>
</dbReference>
<dbReference type="Pfam" id="PF00005">
    <property type="entry name" value="ABC_tran"/>
    <property type="match status" value="1"/>
</dbReference>
<dbReference type="InterPro" id="IPR003439">
    <property type="entry name" value="ABC_transporter-like_ATP-bd"/>
</dbReference>
<organism evidence="5 6">
    <name type="scientific">Paenibacillus donghaensis</name>
    <dbReference type="NCBI Taxonomy" id="414771"/>
    <lineage>
        <taxon>Bacteria</taxon>
        <taxon>Bacillati</taxon>
        <taxon>Bacillota</taxon>
        <taxon>Bacilli</taxon>
        <taxon>Bacillales</taxon>
        <taxon>Paenibacillaceae</taxon>
        <taxon>Paenibacillus</taxon>
    </lineage>
</organism>
<dbReference type="InterPro" id="IPR017911">
    <property type="entry name" value="MacB-like_ATP-bd"/>
</dbReference>
<dbReference type="AlphaFoldDB" id="A0A2Z2KN81"/>
<protein>
    <recommendedName>
        <fullName evidence="4">ABC transporter domain-containing protein</fullName>
    </recommendedName>
</protein>
<evidence type="ECO:0000256" key="1">
    <source>
        <dbReference type="ARBA" id="ARBA00022448"/>
    </source>
</evidence>
<keyword evidence="3" id="KW-0067">ATP-binding</keyword>
<dbReference type="GO" id="GO:0022857">
    <property type="term" value="F:transmembrane transporter activity"/>
    <property type="evidence" value="ECO:0007669"/>
    <property type="project" value="TreeGrafter"/>
</dbReference>
<name>A0A2Z2KN81_9BACL</name>
<dbReference type="SMART" id="SM00382">
    <property type="entry name" value="AAA"/>
    <property type="match status" value="1"/>
</dbReference>
<reference evidence="5 6" key="1">
    <citation type="submission" date="2017-06" db="EMBL/GenBank/DDBJ databases">
        <title>Complete genome sequence of Paenibacillus donghaensis KCTC 13049T isolated from East Sea sediment, South Korea.</title>
        <authorList>
            <person name="Jung B.K."/>
            <person name="Hong S.-J."/>
            <person name="Shin J.-H."/>
        </authorList>
    </citation>
    <scope>NUCLEOTIDE SEQUENCE [LARGE SCALE GENOMIC DNA]</scope>
    <source>
        <strain evidence="5 6">KCTC 13049</strain>
    </source>
</reference>
<evidence type="ECO:0000256" key="2">
    <source>
        <dbReference type="ARBA" id="ARBA00022741"/>
    </source>
</evidence>
<dbReference type="PROSITE" id="PS50893">
    <property type="entry name" value="ABC_TRANSPORTER_2"/>
    <property type="match status" value="1"/>
</dbReference>
<dbReference type="Gene3D" id="3.40.50.300">
    <property type="entry name" value="P-loop containing nucleotide triphosphate hydrolases"/>
    <property type="match status" value="1"/>
</dbReference>
<dbReference type="Proteomes" id="UP000249890">
    <property type="component" value="Chromosome"/>
</dbReference>
<feature type="domain" description="ABC transporter" evidence="4">
    <location>
        <begin position="5"/>
        <end position="223"/>
    </location>
</feature>
<dbReference type="InterPro" id="IPR017871">
    <property type="entry name" value="ABC_transporter-like_CS"/>
</dbReference>
<evidence type="ECO:0000256" key="3">
    <source>
        <dbReference type="ARBA" id="ARBA00022840"/>
    </source>
</evidence>
<dbReference type="GO" id="GO:0005886">
    <property type="term" value="C:plasma membrane"/>
    <property type="evidence" value="ECO:0007669"/>
    <property type="project" value="TreeGrafter"/>
</dbReference>
<evidence type="ECO:0000259" key="4">
    <source>
        <dbReference type="PROSITE" id="PS50893"/>
    </source>
</evidence>
<keyword evidence="6" id="KW-1185">Reference proteome</keyword>